<evidence type="ECO:0000259" key="3">
    <source>
        <dbReference type="SMART" id="SM00903"/>
    </source>
</evidence>
<dbReference type="Pfam" id="PF01613">
    <property type="entry name" value="Flavin_Reduct"/>
    <property type="match status" value="1"/>
</dbReference>
<dbReference type="Proteomes" id="UP000799770">
    <property type="component" value="Unassembled WGS sequence"/>
</dbReference>
<feature type="region of interest" description="Disordered" evidence="2">
    <location>
        <begin position="50"/>
        <end position="93"/>
    </location>
</feature>
<dbReference type="PANTHER" id="PTHR30466">
    <property type="entry name" value="FLAVIN REDUCTASE"/>
    <property type="match status" value="1"/>
</dbReference>
<reference evidence="4" key="1">
    <citation type="journal article" date="2020" name="Stud. Mycol.">
        <title>101 Dothideomycetes genomes: a test case for predicting lifestyles and emergence of pathogens.</title>
        <authorList>
            <person name="Haridas S."/>
            <person name="Albert R."/>
            <person name="Binder M."/>
            <person name="Bloem J."/>
            <person name="Labutti K."/>
            <person name="Salamov A."/>
            <person name="Andreopoulos B."/>
            <person name="Baker S."/>
            <person name="Barry K."/>
            <person name="Bills G."/>
            <person name="Bluhm B."/>
            <person name="Cannon C."/>
            <person name="Castanera R."/>
            <person name="Culley D."/>
            <person name="Daum C."/>
            <person name="Ezra D."/>
            <person name="Gonzalez J."/>
            <person name="Henrissat B."/>
            <person name="Kuo A."/>
            <person name="Liang C."/>
            <person name="Lipzen A."/>
            <person name="Lutzoni F."/>
            <person name="Magnuson J."/>
            <person name="Mondo S."/>
            <person name="Nolan M."/>
            <person name="Ohm R."/>
            <person name="Pangilinan J."/>
            <person name="Park H.-J."/>
            <person name="Ramirez L."/>
            <person name="Alfaro M."/>
            <person name="Sun H."/>
            <person name="Tritt A."/>
            <person name="Yoshinaga Y."/>
            <person name="Zwiers L.-H."/>
            <person name="Turgeon B."/>
            <person name="Goodwin S."/>
            <person name="Spatafora J."/>
            <person name="Crous P."/>
            <person name="Grigoriev I."/>
        </authorList>
    </citation>
    <scope>NUCLEOTIDE SEQUENCE</scope>
    <source>
        <strain evidence="4">CBS 627.86</strain>
    </source>
</reference>
<feature type="compositionally biased region" description="Polar residues" evidence="2">
    <location>
        <begin position="50"/>
        <end position="64"/>
    </location>
</feature>
<proteinExistence type="predicted"/>
<evidence type="ECO:0000256" key="1">
    <source>
        <dbReference type="ARBA" id="ARBA00023002"/>
    </source>
</evidence>
<dbReference type="GO" id="GO:0042602">
    <property type="term" value="F:riboflavin reductase (NADPH) activity"/>
    <property type="evidence" value="ECO:0007669"/>
    <property type="project" value="TreeGrafter"/>
</dbReference>
<dbReference type="GO" id="GO:0010181">
    <property type="term" value="F:FMN binding"/>
    <property type="evidence" value="ECO:0007669"/>
    <property type="project" value="InterPro"/>
</dbReference>
<dbReference type="InterPro" id="IPR050268">
    <property type="entry name" value="NADH-dep_flavin_reductase"/>
</dbReference>
<sequence length="873" mass="97955">MAPNQRLSSRFFAAFYHWNRFTQHHACPRALRCRRNAFQHLARVGGSRPFVTSSRYRQPDTSPAQKVEEAALAANGAPAEESGATSGEAPPAEVHDIGESVRLLMRNVAHPVAIITAAHHDPNIHGPAPLGMAVSSFNTVTLDPPTISFNVRQPSRTLDAIRADRGRLRVHIMLAAQEGATAASLFAGPNNTEAFRQRLKTAPLLLSDTESAKPQELDASEAAALDCELSAEFDVADHKIVVAKVTNATTSMCPRPSLQYVQGTYQTGSDASLFHGTSQLEKKENASAEGSYKYAQILPFVVRESDRHMFAKRLEEYMKEHPQLRDVDLPSAEHQVRTYFGLPQGALGISVRQIIARTLDHPGLPDYEKDVPVFYDFYEQVSPEGIKTMASRIQRLVEQDSDYLALPYKSLLELIGCHYKADYLPSQLLGRLRKQGVVGKFQPLPDHHVISPDATATLELLEQVEYRLRKHLKTSNPSLGHQMLSSSRLVKAVGAPETLVIFVQAILNTLMVEEHPSFYVKESVNISGELDEQEARVVVYRVYCHIRAHPLLYTHANSVIRREIALRNCHVHPLIGGALNARYMFKKIKALRSLASHDMTFLNAVREEVERLFDPDFEPTYSALKDEVDTLVEKNPLRAVQWSEADIAVWAGILPESKIVRDDIKGSPTQTLRSGYMHGIVWQALRSKYPDRGPEPDPLIAAFLKARGEEEDKTTKLLRRKYVSGGNPDFVDPSTNYPSADILVHNDMSSQDTSSAHRLESDEVRDKVPTKQNVKREQLFQRLRSMVLGEEPEDTDLENDGPEFRLRKILPNVQLRRVEVNKDPDGIKRLDLKKTEEKEPREIQQEAKTSVKMPPARGFGFQAYGEDGKRVII</sequence>
<dbReference type="InterPro" id="IPR002563">
    <property type="entry name" value="Flavin_Rdtase-like_dom"/>
</dbReference>
<dbReference type="Gene3D" id="2.30.110.10">
    <property type="entry name" value="Electron Transport, Fmn-binding Protein, Chain A"/>
    <property type="match status" value="1"/>
</dbReference>
<feature type="compositionally biased region" description="Low complexity" evidence="2">
    <location>
        <begin position="70"/>
        <end position="81"/>
    </location>
</feature>
<dbReference type="AlphaFoldDB" id="A0A6A5ZRL1"/>
<keyword evidence="5" id="KW-1185">Reference proteome</keyword>
<dbReference type="PANTHER" id="PTHR30466:SF1">
    <property type="entry name" value="FMN REDUCTASE (NADH) RUTF"/>
    <property type="match status" value="1"/>
</dbReference>
<feature type="region of interest" description="Disordered" evidence="2">
    <location>
        <begin position="750"/>
        <end position="771"/>
    </location>
</feature>
<protein>
    <submittedName>
        <fullName evidence="4">Flavin reductase like domain-containing protein</fullName>
    </submittedName>
</protein>
<feature type="domain" description="Flavin reductase like" evidence="3">
    <location>
        <begin position="105"/>
        <end position="267"/>
    </location>
</feature>
<feature type="compositionally biased region" description="Basic and acidic residues" evidence="2">
    <location>
        <begin position="755"/>
        <end position="771"/>
    </location>
</feature>
<dbReference type="SUPFAM" id="SSF50475">
    <property type="entry name" value="FMN-binding split barrel"/>
    <property type="match status" value="1"/>
</dbReference>
<gene>
    <name evidence="4" type="ORF">BDV96DRAFT_132852</name>
</gene>
<evidence type="ECO:0000313" key="5">
    <source>
        <dbReference type="Proteomes" id="UP000799770"/>
    </source>
</evidence>
<keyword evidence="1" id="KW-0560">Oxidoreductase</keyword>
<feature type="compositionally biased region" description="Basic and acidic residues" evidence="2">
    <location>
        <begin position="834"/>
        <end position="845"/>
    </location>
</feature>
<dbReference type="EMBL" id="ML977311">
    <property type="protein sequence ID" value="KAF2121886.1"/>
    <property type="molecule type" value="Genomic_DNA"/>
</dbReference>
<dbReference type="OrthoDB" id="2015405at2759"/>
<dbReference type="InterPro" id="IPR012349">
    <property type="entry name" value="Split_barrel_FMN-bd"/>
</dbReference>
<evidence type="ECO:0000256" key="2">
    <source>
        <dbReference type="SAM" id="MobiDB-lite"/>
    </source>
</evidence>
<name>A0A6A5ZRL1_9PLEO</name>
<evidence type="ECO:0000313" key="4">
    <source>
        <dbReference type="EMBL" id="KAF2121886.1"/>
    </source>
</evidence>
<organism evidence="4 5">
    <name type="scientific">Lophiotrema nucula</name>
    <dbReference type="NCBI Taxonomy" id="690887"/>
    <lineage>
        <taxon>Eukaryota</taxon>
        <taxon>Fungi</taxon>
        <taxon>Dikarya</taxon>
        <taxon>Ascomycota</taxon>
        <taxon>Pezizomycotina</taxon>
        <taxon>Dothideomycetes</taxon>
        <taxon>Pleosporomycetidae</taxon>
        <taxon>Pleosporales</taxon>
        <taxon>Lophiotremataceae</taxon>
        <taxon>Lophiotrema</taxon>
    </lineage>
</organism>
<feature type="region of interest" description="Disordered" evidence="2">
    <location>
        <begin position="834"/>
        <end position="860"/>
    </location>
</feature>
<accession>A0A6A5ZRL1</accession>
<dbReference type="SMART" id="SM00903">
    <property type="entry name" value="Flavin_Reduct"/>
    <property type="match status" value="1"/>
</dbReference>